<evidence type="ECO:0000256" key="4">
    <source>
        <dbReference type="ARBA" id="ARBA00022964"/>
    </source>
</evidence>
<evidence type="ECO:0000313" key="9">
    <source>
        <dbReference type="EMBL" id="KAG7163500.1"/>
    </source>
</evidence>
<protein>
    <submittedName>
        <fullName evidence="9">Prolyl 4-hydroxylase subunit alpha-2-like 1</fullName>
    </submittedName>
</protein>
<comment type="cofactor">
    <cofactor evidence="1">
        <name>L-ascorbate</name>
        <dbReference type="ChEBI" id="CHEBI:38290"/>
    </cofactor>
</comment>
<gene>
    <name evidence="9" type="primary">P4HA2-L1</name>
    <name evidence="9" type="ORF">Hamer_G002691</name>
</gene>
<dbReference type="Pfam" id="PF08336">
    <property type="entry name" value="P4Ha_N"/>
    <property type="match status" value="1"/>
</dbReference>
<dbReference type="InterPro" id="IPR013547">
    <property type="entry name" value="P4H_N"/>
</dbReference>
<evidence type="ECO:0000256" key="1">
    <source>
        <dbReference type="ARBA" id="ARBA00001961"/>
    </source>
</evidence>
<dbReference type="SMART" id="SM00702">
    <property type="entry name" value="P4Hc"/>
    <property type="match status" value="1"/>
</dbReference>
<dbReference type="PANTHER" id="PTHR10869">
    <property type="entry name" value="PROLYL 4-HYDROXYLASE ALPHA SUBUNIT"/>
    <property type="match status" value="1"/>
</dbReference>
<dbReference type="GO" id="GO:0005506">
    <property type="term" value="F:iron ion binding"/>
    <property type="evidence" value="ECO:0007669"/>
    <property type="project" value="InterPro"/>
</dbReference>
<keyword evidence="6" id="KW-0408">Iron</keyword>
<accession>A0A8J5JSU4</accession>
<keyword evidence="3" id="KW-0847">Vitamin C</keyword>
<evidence type="ECO:0000256" key="7">
    <source>
        <dbReference type="SAM" id="MobiDB-lite"/>
    </source>
</evidence>
<evidence type="ECO:0000313" key="10">
    <source>
        <dbReference type="Proteomes" id="UP000747542"/>
    </source>
</evidence>
<dbReference type="Gene3D" id="2.60.120.620">
    <property type="entry name" value="q2cbj1_9rhob like domain"/>
    <property type="match status" value="2"/>
</dbReference>
<dbReference type="EMBL" id="JAHLQT010026447">
    <property type="protein sequence ID" value="KAG7163500.1"/>
    <property type="molecule type" value="Genomic_DNA"/>
</dbReference>
<comment type="caution">
    <text evidence="9">The sequence shown here is derived from an EMBL/GenBank/DDBJ whole genome shotgun (WGS) entry which is preliminary data.</text>
</comment>
<dbReference type="Proteomes" id="UP000747542">
    <property type="component" value="Unassembled WGS sequence"/>
</dbReference>
<evidence type="ECO:0000259" key="8">
    <source>
        <dbReference type="SMART" id="SM00702"/>
    </source>
</evidence>
<feature type="region of interest" description="Disordered" evidence="7">
    <location>
        <begin position="1"/>
        <end position="28"/>
    </location>
</feature>
<feature type="compositionally biased region" description="Gly residues" evidence="7">
    <location>
        <begin position="1"/>
        <end position="21"/>
    </location>
</feature>
<dbReference type="PANTHER" id="PTHR10869:SF244">
    <property type="entry name" value="PROLYL 4-HYDROXYLASE SUBUNIT ALPHA-2"/>
    <property type="match status" value="1"/>
</dbReference>
<organism evidence="9 10">
    <name type="scientific">Homarus americanus</name>
    <name type="common">American lobster</name>
    <dbReference type="NCBI Taxonomy" id="6706"/>
    <lineage>
        <taxon>Eukaryota</taxon>
        <taxon>Metazoa</taxon>
        <taxon>Ecdysozoa</taxon>
        <taxon>Arthropoda</taxon>
        <taxon>Crustacea</taxon>
        <taxon>Multicrustacea</taxon>
        <taxon>Malacostraca</taxon>
        <taxon>Eumalacostraca</taxon>
        <taxon>Eucarida</taxon>
        <taxon>Decapoda</taxon>
        <taxon>Pleocyemata</taxon>
        <taxon>Astacidea</taxon>
        <taxon>Nephropoidea</taxon>
        <taxon>Nephropidae</taxon>
        <taxon>Homarus</taxon>
    </lineage>
</organism>
<dbReference type="AlphaFoldDB" id="A0A8J5JSU4"/>
<dbReference type="InterPro" id="IPR006620">
    <property type="entry name" value="Pro_4_hyd_alph"/>
</dbReference>
<dbReference type="InterPro" id="IPR011990">
    <property type="entry name" value="TPR-like_helical_dom_sf"/>
</dbReference>
<proteinExistence type="predicted"/>
<reference evidence="9" key="1">
    <citation type="journal article" date="2021" name="Sci. Adv.">
        <title>The American lobster genome reveals insights on longevity, neural, and immune adaptations.</title>
        <authorList>
            <person name="Polinski J.M."/>
            <person name="Zimin A.V."/>
            <person name="Clark K.F."/>
            <person name="Kohn A.B."/>
            <person name="Sadowski N."/>
            <person name="Timp W."/>
            <person name="Ptitsyn A."/>
            <person name="Khanna P."/>
            <person name="Romanova D.Y."/>
            <person name="Williams P."/>
            <person name="Greenwood S.J."/>
            <person name="Moroz L.L."/>
            <person name="Walt D.R."/>
            <person name="Bodnar A.G."/>
        </authorList>
    </citation>
    <scope>NUCLEOTIDE SEQUENCE</scope>
    <source>
        <strain evidence="9">GMGI-L3</strain>
    </source>
</reference>
<name>A0A8J5JSU4_HOMAM</name>
<keyword evidence="4" id="KW-0223">Dioxygenase</keyword>
<keyword evidence="5" id="KW-0560">Oxidoreductase</keyword>
<dbReference type="InterPro" id="IPR045054">
    <property type="entry name" value="P4HA-like"/>
</dbReference>
<sequence>MVSLVEGGGGRGGGGGGGGRGGGRRGRERGGGGGWIVIMVMAGVMGRTWGLGDVHTSVATVAQLVEAEHHVISTLQEYLDKEEERLNTIRKYIGSWQGGQADYVHNPINSYHFLRRLTQEYTTVQDALYDTSLQAVRENITWLRESVDQPVEADVNGAAYALVRLQHIYDLNMNDLVEGDILGTKAIQELKGLEMMKARQPLTHHDQLRIDKLTKQQHQRVLMRDLVTKLAKSSDEKVLQKFSGLGIPTSFQKQIYADDKEFGQLDKLDNYYQRLCRGDQVQVPEAYRGLKCGYVHGNSGYRRLMPFKVELRWPDPVIVVYHDVLSDAETDMVREIATPRLTTTMVHSFTTHEARKSLARIGKAAWVRRGDDKTVDKILQRIEDMTSLTTRTSEDFHLNDVEAGGSTVFPMLGVEVPARRGSALFWFNIKRSGQGDYRTLHAACPIKLKIIRWDASKRDDIKKKLPSIEEMAAQGLPYSVDITITTKTSCTQWHEASGTLCWVTRPAQVAWVMPVPTTGRVRYLE</sequence>
<dbReference type="GO" id="GO:0031418">
    <property type="term" value="F:L-ascorbic acid binding"/>
    <property type="evidence" value="ECO:0007669"/>
    <property type="project" value="UniProtKB-KW"/>
</dbReference>
<dbReference type="Gene3D" id="6.10.140.1460">
    <property type="match status" value="1"/>
</dbReference>
<dbReference type="Gene3D" id="1.25.40.10">
    <property type="entry name" value="Tetratricopeptide repeat domain"/>
    <property type="match status" value="1"/>
</dbReference>
<keyword evidence="2" id="KW-0479">Metal-binding</keyword>
<feature type="domain" description="Prolyl 4-hydroxylase alpha subunit" evidence="8">
    <location>
        <begin position="316"/>
        <end position="452"/>
    </location>
</feature>
<evidence type="ECO:0000256" key="2">
    <source>
        <dbReference type="ARBA" id="ARBA00022723"/>
    </source>
</evidence>
<dbReference type="GO" id="GO:0005783">
    <property type="term" value="C:endoplasmic reticulum"/>
    <property type="evidence" value="ECO:0007669"/>
    <property type="project" value="InterPro"/>
</dbReference>
<evidence type="ECO:0000256" key="5">
    <source>
        <dbReference type="ARBA" id="ARBA00023002"/>
    </source>
</evidence>
<dbReference type="GO" id="GO:0004656">
    <property type="term" value="F:procollagen-proline 4-dioxygenase activity"/>
    <property type="evidence" value="ECO:0007669"/>
    <property type="project" value="InterPro"/>
</dbReference>
<evidence type="ECO:0000256" key="6">
    <source>
        <dbReference type="ARBA" id="ARBA00023004"/>
    </source>
</evidence>
<keyword evidence="10" id="KW-1185">Reference proteome</keyword>
<evidence type="ECO:0000256" key="3">
    <source>
        <dbReference type="ARBA" id="ARBA00022896"/>
    </source>
</evidence>